<keyword evidence="4" id="KW-0233">DNA recombination</keyword>
<dbReference type="RefSeq" id="WP_085009979.1">
    <property type="nucleotide sequence ID" value="NZ_NAAD01000006.1"/>
</dbReference>
<dbReference type="SUPFAM" id="SSF56349">
    <property type="entry name" value="DNA breaking-rejoining enzymes"/>
    <property type="match status" value="1"/>
</dbReference>
<evidence type="ECO:0000313" key="8">
    <source>
        <dbReference type="EMBL" id="ORJ61300.1"/>
    </source>
</evidence>
<dbReference type="GO" id="GO:0015074">
    <property type="term" value="P:DNA integration"/>
    <property type="evidence" value="ECO:0007669"/>
    <property type="project" value="UniProtKB-KW"/>
</dbReference>
<dbReference type="InterPro" id="IPR053876">
    <property type="entry name" value="Phage_int_M"/>
</dbReference>
<dbReference type="InterPro" id="IPR013762">
    <property type="entry name" value="Integrase-like_cat_sf"/>
</dbReference>
<keyword evidence="2" id="KW-0229">DNA integration</keyword>
<dbReference type="CDD" id="cd00801">
    <property type="entry name" value="INT_P4_C"/>
    <property type="match status" value="1"/>
</dbReference>
<reference evidence="8 9" key="1">
    <citation type="submission" date="2017-03" db="EMBL/GenBank/DDBJ databases">
        <title>Genome sequence of Geothermobacter sp. EPR-M, Deep-Sea Iron Reducer.</title>
        <authorList>
            <person name="Tully B."/>
            <person name="Savalia P."/>
            <person name="Abuyen K."/>
            <person name="Baughan C."/>
            <person name="Romero E."/>
            <person name="Ronkowski C."/>
            <person name="Torres B."/>
            <person name="Tremblay J."/>
            <person name="Trujillo A."/>
            <person name="Tyler M."/>
            <person name="Perez-Rodriguez I."/>
            <person name="Amend J."/>
        </authorList>
    </citation>
    <scope>NUCLEOTIDE SEQUENCE [LARGE SCALE GENOMIC DNA]</scope>
    <source>
        <strain evidence="8 9">EPR-M</strain>
    </source>
</reference>
<evidence type="ECO:0008006" key="10">
    <source>
        <dbReference type="Google" id="ProtNLM"/>
    </source>
</evidence>
<dbReference type="Pfam" id="PF22022">
    <property type="entry name" value="Phage_int_M"/>
    <property type="match status" value="1"/>
</dbReference>
<dbReference type="InterPro" id="IPR044068">
    <property type="entry name" value="CB"/>
</dbReference>
<comment type="caution">
    <text evidence="8">The sequence shown here is derived from an EMBL/GenBank/DDBJ whole genome shotgun (WGS) entry which is preliminary data.</text>
</comment>
<dbReference type="AlphaFoldDB" id="A0A1X0Y7W6"/>
<evidence type="ECO:0000256" key="2">
    <source>
        <dbReference type="ARBA" id="ARBA00022908"/>
    </source>
</evidence>
<evidence type="ECO:0000259" key="7">
    <source>
        <dbReference type="PROSITE" id="PS51900"/>
    </source>
</evidence>
<evidence type="ECO:0000256" key="5">
    <source>
        <dbReference type="PROSITE-ProRule" id="PRU01248"/>
    </source>
</evidence>
<dbReference type="PROSITE" id="PS51898">
    <property type="entry name" value="TYR_RECOMBINASE"/>
    <property type="match status" value="1"/>
</dbReference>
<evidence type="ECO:0000256" key="4">
    <source>
        <dbReference type="ARBA" id="ARBA00023172"/>
    </source>
</evidence>
<dbReference type="InterPro" id="IPR050808">
    <property type="entry name" value="Phage_Integrase"/>
</dbReference>
<dbReference type="InterPro" id="IPR002104">
    <property type="entry name" value="Integrase_catalytic"/>
</dbReference>
<dbReference type="GO" id="GO:0003677">
    <property type="term" value="F:DNA binding"/>
    <property type="evidence" value="ECO:0007669"/>
    <property type="project" value="UniProtKB-UniRule"/>
</dbReference>
<dbReference type="STRING" id="1969733.B5V00_06615"/>
<dbReference type="PROSITE" id="PS51900">
    <property type="entry name" value="CB"/>
    <property type="match status" value="1"/>
</dbReference>
<comment type="similarity">
    <text evidence="1">Belongs to the 'phage' integrase family.</text>
</comment>
<dbReference type="Pfam" id="PF13356">
    <property type="entry name" value="Arm-DNA-bind_3"/>
    <property type="match status" value="1"/>
</dbReference>
<dbReference type="Pfam" id="PF00589">
    <property type="entry name" value="Phage_integrase"/>
    <property type="match status" value="1"/>
</dbReference>
<name>A0A1X0Y7W6_9BACT</name>
<dbReference type="GO" id="GO:0006310">
    <property type="term" value="P:DNA recombination"/>
    <property type="evidence" value="ECO:0007669"/>
    <property type="project" value="UniProtKB-KW"/>
</dbReference>
<dbReference type="Gene3D" id="1.10.150.130">
    <property type="match status" value="1"/>
</dbReference>
<gene>
    <name evidence="8" type="ORF">B5V00_06615</name>
</gene>
<sequence length="390" mass="44544">MAQRKVTNATLNGKRFAPKENTYLKQFEPGLYLRVSPSGGKSFVTLYTFDGKQHWHTIGKFPAMSLATARRKLEEIQNLIADGKDPLQIKLEEKTNRINAPTVQEFVEVYLKKWAEPNKKSAKEDRRILEKDIIPKWGNRKLAGITRPEIISLLDEVAVRGPIMANRTLAVIRKMFNFAIKRGVLELSPCQNIEAPGKEVRKDRVLSFEEIKALWTIEFTDITRRALLTILATAQRPGEVTAMRWEEISDDWWTIPADKAKNGRMHRVFLNDTAKSLLGPVRKRGFVFPSRAEGQPINPNALARALRQRKARICKEPNDGELSFDFTPHDLRRTSASHMASLGTSRLVIAKILNHAEHEVTAVYDRYGYDREKQIALEAWGRKLSQVIHS</sequence>
<dbReference type="InterPro" id="IPR010998">
    <property type="entry name" value="Integrase_recombinase_N"/>
</dbReference>
<keyword evidence="3 5" id="KW-0238">DNA-binding</keyword>
<feature type="domain" description="Core-binding (CB)" evidence="7">
    <location>
        <begin position="101"/>
        <end position="180"/>
    </location>
</feature>
<dbReference type="Proteomes" id="UP000193136">
    <property type="component" value="Unassembled WGS sequence"/>
</dbReference>
<accession>A0A1X0Y7W6</accession>
<dbReference type="Gene3D" id="1.10.443.10">
    <property type="entry name" value="Intergrase catalytic core"/>
    <property type="match status" value="1"/>
</dbReference>
<dbReference type="InterPro" id="IPR011010">
    <property type="entry name" value="DNA_brk_join_enz"/>
</dbReference>
<dbReference type="Gene3D" id="3.30.160.390">
    <property type="entry name" value="Integrase, DNA-binding domain"/>
    <property type="match status" value="1"/>
</dbReference>
<dbReference type="InterPro" id="IPR038488">
    <property type="entry name" value="Integrase_DNA-bd_sf"/>
</dbReference>
<dbReference type="PANTHER" id="PTHR30629:SF2">
    <property type="entry name" value="PROPHAGE INTEGRASE INTS-RELATED"/>
    <property type="match status" value="1"/>
</dbReference>
<proteinExistence type="inferred from homology"/>
<organism evidence="8 9">
    <name type="scientific">Geothermobacter hydrogeniphilus</name>
    <dbReference type="NCBI Taxonomy" id="1969733"/>
    <lineage>
        <taxon>Bacteria</taxon>
        <taxon>Pseudomonadati</taxon>
        <taxon>Thermodesulfobacteriota</taxon>
        <taxon>Desulfuromonadia</taxon>
        <taxon>Desulfuromonadales</taxon>
        <taxon>Geothermobacteraceae</taxon>
        <taxon>Geothermobacter</taxon>
    </lineage>
</organism>
<evidence type="ECO:0000313" key="9">
    <source>
        <dbReference type="Proteomes" id="UP000193136"/>
    </source>
</evidence>
<evidence type="ECO:0000256" key="1">
    <source>
        <dbReference type="ARBA" id="ARBA00008857"/>
    </source>
</evidence>
<protein>
    <recommendedName>
        <fullName evidence="10">Site-specific recombinase XerD</fullName>
    </recommendedName>
</protein>
<dbReference type="EMBL" id="NAAD01000006">
    <property type="protein sequence ID" value="ORJ61300.1"/>
    <property type="molecule type" value="Genomic_DNA"/>
</dbReference>
<feature type="domain" description="Tyr recombinase" evidence="6">
    <location>
        <begin position="201"/>
        <end position="377"/>
    </location>
</feature>
<dbReference type="PANTHER" id="PTHR30629">
    <property type="entry name" value="PROPHAGE INTEGRASE"/>
    <property type="match status" value="1"/>
</dbReference>
<keyword evidence="9" id="KW-1185">Reference proteome</keyword>
<evidence type="ECO:0000256" key="3">
    <source>
        <dbReference type="ARBA" id="ARBA00023125"/>
    </source>
</evidence>
<dbReference type="OrthoDB" id="9775880at2"/>
<dbReference type="InterPro" id="IPR025166">
    <property type="entry name" value="Integrase_DNA_bind_dom"/>
</dbReference>
<evidence type="ECO:0000259" key="6">
    <source>
        <dbReference type="PROSITE" id="PS51898"/>
    </source>
</evidence>